<gene>
    <name evidence="2" type="ORF">QG37_08101</name>
</gene>
<sequence length="80" mass="9450">MAAKERTADLRPKAAVASATPQIRFFFFLIFFFFFFFKFETSEFSKIPPAMPYHQIATVFFLDTFSRPLPRVSDRDQLQQ</sequence>
<evidence type="ECO:0000313" key="2">
    <source>
        <dbReference type="EMBL" id="KND95768.1"/>
    </source>
</evidence>
<evidence type="ECO:0000256" key="1">
    <source>
        <dbReference type="SAM" id="Phobius"/>
    </source>
</evidence>
<protein>
    <submittedName>
        <fullName evidence="2">Uncharacterized protein</fullName>
    </submittedName>
</protein>
<keyword evidence="1" id="KW-0472">Membrane</keyword>
<proteinExistence type="predicted"/>
<dbReference type="EMBL" id="LGST01000066">
    <property type="protein sequence ID" value="KND95768.1"/>
    <property type="molecule type" value="Genomic_DNA"/>
</dbReference>
<evidence type="ECO:0000313" key="3">
    <source>
        <dbReference type="Proteomes" id="UP000037122"/>
    </source>
</evidence>
<name>A0A0L0NNZ8_CANAR</name>
<keyword evidence="1" id="KW-1133">Transmembrane helix</keyword>
<keyword evidence="1" id="KW-0812">Transmembrane</keyword>
<feature type="transmembrane region" description="Helical" evidence="1">
    <location>
        <begin position="14"/>
        <end position="37"/>
    </location>
</feature>
<dbReference type="VEuPathDB" id="FungiDB:QG37_08101"/>
<accession>A0A0L0NNZ8</accession>
<dbReference type="Proteomes" id="UP000037122">
    <property type="component" value="Unassembled WGS sequence"/>
</dbReference>
<organism evidence="2 3">
    <name type="scientific">Candidozyma auris</name>
    <name type="common">Yeast</name>
    <name type="synonym">Candida auris</name>
    <dbReference type="NCBI Taxonomy" id="498019"/>
    <lineage>
        <taxon>Eukaryota</taxon>
        <taxon>Fungi</taxon>
        <taxon>Dikarya</taxon>
        <taxon>Ascomycota</taxon>
        <taxon>Saccharomycotina</taxon>
        <taxon>Pichiomycetes</taxon>
        <taxon>Metschnikowiaceae</taxon>
        <taxon>Candidozyma</taxon>
    </lineage>
</organism>
<comment type="caution">
    <text evidence="2">The sequence shown here is derived from an EMBL/GenBank/DDBJ whole genome shotgun (WGS) entry which is preliminary data.</text>
</comment>
<reference evidence="3" key="1">
    <citation type="journal article" date="2015" name="BMC Genomics">
        <title>Draft genome of a commonly misdiagnosed multidrug resistant pathogen Candida auris.</title>
        <authorList>
            <person name="Chatterjee S."/>
            <person name="Alampalli S.V."/>
            <person name="Nageshan R.K."/>
            <person name="Chettiar S.T."/>
            <person name="Joshi S."/>
            <person name="Tatu U.S."/>
        </authorList>
    </citation>
    <scope>NUCLEOTIDE SEQUENCE [LARGE SCALE GENOMIC DNA]</scope>
    <source>
        <strain evidence="3">6684</strain>
    </source>
</reference>
<dbReference type="AlphaFoldDB" id="A0A0L0NNZ8"/>